<evidence type="ECO:0000313" key="2">
    <source>
        <dbReference type="EMBL" id="UZX29227.1"/>
    </source>
</evidence>
<dbReference type="AlphaFoldDB" id="A0AA47GGG8"/>
<gene>
    <name evidence="2" type="ORF">LDX53_06510</name>
</gene>
<feature type="domain" description="DUF4097" evidence="1">
    <location>
        <begin position="59"/>
        <end position="287"/>
    </location>
</feature>
<proteinExistence type="predicted"/>
<dbReference type="RefSeq" id="WP_046327472.1">
    <property type="nucleotide sequence ID" value="NZ_CP084389.1"/>
</dbReference>
<name>A0AA47GGG8_9LACO</name>
<dbReference type="EMBL" id="CP084389">
    <property type="protein sequence ID" value="UZX29227.1"/>
    <property type="molecule type" value="Genomic_DNA"/>
</dbReference>
<dbReference type="Pfam" id="PF13349">
    <property type="entry name" value="DUF4097"/>
    <property type="match status" value="1"/>
</dbReference>
<sequence>MRKFYRICGLALIVGLVMMLVGWSNNGVKPIIANHNHFTLKAIDNTKLTRTYVSNHKFNKVFVQTDSSDVFLHSGKKYQVTVTGVNPDAVQVKLADNRLDIYEPRPVAINWRKIGSRIDVTVPQNVHYTEFDSNSDHGNISLKDLKAKAYFISCADGYLDIDNIDAKSTNLSAGGSHRSTLNNSDLGEAVVKIEGGWCKLLNSRSSMTLDASDSDIKITNSQLSNKNSFTLQSSNLVIKNAPNLSYQLTADGKAIRYKNSKPYENFIKKNSKKNFLLADSTEGTITIK</sequence>
<keyword evidence="3" id="KW-1185">Reference proteome</keyword>
<protein>
    <submittedName>
        <fullName evidence="2">DUF4097 domain-containing protein</fullName>
    </submittedName>
</protein>
<reference evidence="2" key="1">
    <citation type="submission" date="2021-09" db="EMBL/GenBank/DDBJ databases">
        <title>Lactobacillus species from Apis mellifera, Switzerland.</title>
        <authorList>
            <person name="Pfister J."/>
            <person name="Brown A."/>
            <person name="Neumann P."/>
            <person name="Collaud A."/>
            <person name="Retschnig G."/>
            <person name="Perreten V."/>
        </authorList>
    </citation>
    <scope>NUCLEOTIDE SEQUENCE</scope>
    <source>
        <strain evidence="2">IBH002</strain>
    </source>
</reference>
<dbReference type="InterPro" id="IPR025164">
    <property type="entry name" value="Toastrack_DUF4097"/>
</dbReference>
<organism evidence="2 3">
    <name type="scientific">Lactobacillus helsingborgensis</name>
    <dbReference type="NCBI Taxonomy" id="1218494"/>
    <lineage>
        <taxon>Bacteria</taxon>
        <taxon>Bacillati</taxon>
        <taxon>Bacillota</taxon>
        <taxon>Bacilli</taxon>
        <taxon>Lactobacillales</taxon>
        <taxon>Lactobacillaceae</taxon>
        <taxon>Lactobacillus</taxon>
    </lineage>
</organism>
<dbReference type="Gene3D" id="2.160.20.120">
    <property type="match status" value="1"/>
</dbReference>
<evidence type="ECO:0000259" key="1">
    <source>
        <dbReference type="Pfam" id="PF13349"/>
    </source>
</evidence>
<accession>A0AA47GGG8</accession>
<evidence type="ECO:0000313" key="3">
    <source>
        <dbReference type="Proteomes" id="UP001164557"/>
    </source>
</evidence>
<dbReference type="Proteomes" id="UP001164557">
    <property type="component" value="Chromosome"/>
</dbReference>